<dbReference type="EMBL" id="JAWUDL010000004">
    <property type="protein sequence ID" value="MDW7545870.1"/>
    <property type="molecule type" value="Genomic_DNA"/>
</dbReference>
<feature type="compositionally biased region" description="Low complexity" evidence="1">
    <location>
        <begin position="34"/>
        <end position="49"/>
    </location>
</feature>
<dbReference type="Proteomes" id="UP001272183">
    <property type="component" value="Unassembled WGS sequence"/>
</dbReference>
<dbReference type="Pfam" id="PF25591">
    <property type="entry name" value="LRV_2"/>
    <property type="match status" value="1"/>
</dbReference>
<organism evidence="3 4">
    <name type="scientific">Bifidobacterium longum</name>
    <dbReference type="NCBI Taxonomy" id="216816"/>
    <lineage>
        <taxon>Bacteria</taxon>
        <taxon>Bacillati</taxon>
        <taxon>Actinomycetota</taxon>
        <taxon>Actinomycetes</taxon>
        <taxon>Bifidobacteriales</taxon>
        <taxon>Bifidobacteriaceae</taxon>
        <taxon>Bifidobacterium</taxon>
    </lineage>
</organism>
<evidence type="ECO:0000313" key="3">
    <source>
        <dbReference type="EMBL" id="MDW7545870.1"/>
    </source>
</evidence>
<gene>
    <name evidence="3" type="ORF">SCX10_03355</name>
</gene>
<comment type="caution">
    <text evidence="3">The sequence shown here is derived from an EMBL/GenBank/DDBJ whole genome shotgun (WGS) entry which is preliminary data.</text>
</comment>
<evidence type="ECO:0000256" key="1">
    <source>
        <dbReference type="SAM" id="MobiDB-lite"/>
    </source>
</evidence>
<sequence>MRMTRGFIAKGHRRGRHAAHRLRHLRQAQRLPRHAAAAHSSESASRAISDMTAPPEPPIRLTPAVACSPDTDVAVLWHIAYHVPELRKWLVANPKADAPLLELVSQRGGPGVRQALEILFESMEA</sequence>
<name>A0AAW9CJ66_BIFLN</name>
<feature type="domain" description="Leucine rich repeat variant" evidence="2">
    <location>
        <begin position="61"/>
        <end position="117"/>
    </location>
</feature>
<proteinExistence type="predicted"/>
<dbReference type="InterPro" id="IPR057893">
    <property type="entry name" value="LRV_2"/>
</dbReference>
<evidence type="ECO:0000313" key="4">
    <source>
        <dbReference type="Proteomes" id="UP001272183"/>
    </source>
</evidence>
<evidence type="ECO:0000259" key="2">
    <source>
        <dbReference type="Pfam" id="PF25591"/>
    </source>
</evidence>
<accession>A0AAW9CJ66</accession>
<feature type="region of interest" description="Disordered" evidence="1">
    <location>
        <begin position="29"/>
        <end position="62"/>
    </location>
</feature>
<protein>
    <recommendedName>
        <fullName evidence="2">Leucine rich repeat variant domain-containing protein</fullName>
    </recommendedName>
</protein>
<reference evidence="3" key="1">
    <citation type="submission" date="2023-10" db="EMBL/GenBank/DDBJ databases">
        <title>Supernatant from a Refined Defined Microbial Community Protects Mice from Clostridioides difficile Infection.</title>
        <authorList>
            <person name="Douchant K."/>
            <person name="He S.-M."/>
            <person name="Noordhof C."/>
            <person name="Greenlaw J."/>
            <person name="Schroeter K."/>
            <person name="Vancuren S.J."/>
            <person name="Sjaarda C."/>
            <person name="Allen-Vercoe E."/>
            <person name="Gloor G.B."/>
            <person name="Vanner S.J."/>
            <person name="Petrof E.O."/>
            <person name="Sheth P.M."/>
            <person name="Guzman M."/>
        </authorList>
    </citation>
    <scope>NUCLEOTIDE SEQUENCE</scope>
    <source>
        <strain evidence="3">16-6-I_4_FM</strain>
    </source>
</reference>
<dbReference type="RefSeq" id="WP_033889208.1">
    <property type="nucleotide sequence ID" value="NZ_CABFLL010000016.1"/>
</dbReference>
<dbReference type="AlphaFoldDB" id="A0AAW9CJ66"/>